<name>A0AAD5XDH7_9FUNG</name>
<feature type="region of interest" description="Disordered" evidence="1">
    <location>
        <begin position="546"/>
        <end position="566"/>
    </location>
</feature>
<evidence type="ECO:0000256" key="1">
    <source>
        <dbReference type="SAM" id="MobiDB-lite"/>
    </source>
</evidence>
<dbReference type="EMBL" id="JADGJH010001703">
    <property type="protein sequence ID" value="KAJ3110694.1"/>
    <property type="molecule type" value="Genomic_DNA"/>
</dbReference>
<feature type="transmembrane region" description="Helical" evidence="2">
    <location>
        <begin position="293"/>
        <end position="314"/>
    </location>
</feature>
<sequence>MSQLPAYIFNTGSSAWSEYVSTADTTLPQTLDGATCTLWSSLQNPSGGVFCFGGETSALAPNPHLSFLNLSSNHWTDLGIPPAFNTSTQGTFGATVSVIDGGNAAVVRSGGFSLGSLSSTSTTYISPDNSLACGTTNPNNNSGIFYGIPPLGPNTTIPECYYTGNCSVTASSNDGGIANVPLINPGWTVVPVNGFPIVNASTIRAYNNSTSVGGNSGWGNATTTAIGAQSGGNTNSSKSIAAWKIILAVLIPIYIILCLLSCCCWHRKRRTDGAPPHNHVLRAVFDRFEMWEIALFATSIFVPVLFLLLFFLLWQRRRRGFRAGTPDKSPLIAKRNQQQVYNAASKNLYSVPQPGSYSAIPTVQAGGGVVGGDSSASGGKIGDEESPFISLNDFEPQGITDVTAAAIAEVAAAAASKKTTKTTTTTKATFANKKTVEAVEAVEAAGVVAEVAAVASSTSPSSSSGSQSIATAASSSQIETITSATAKHPPVVPPPKNELSIIAENAETVSTGTLEAVAAATAAAAGVKAGTRRYVVTKTQTHVENNLSSSNRAISGSNSGSRSVGFGDASLSDEGIMNIEIQSTFGSNNAENNRAETFKQTDEKSIATDVVAVGVVAAVTDVASSKPTTTSSTKTTTAATTTATMTAANAVDAGKKKTYRAQFAKTSSHVASASETAGSASQVVVSTAPVSKSAVVTGTSSSRSTASVTAGTSPLVKGAGVATAGSSLAEARAKGITSTKVTETVTTTTSAKRGFEKQASSNSSSNSKKSTIIAGTAAAALSSAATNFYGHMESSSPSFTARSQENVVERVQTFLRSCESVYAGKFDIRTFEILAMIECPNFEISLMLGYLLKVGQRREAADAAALSEAFHRGRLDCSVERQLELLIILFGENEHAVPNICCALVECLVAVGSVSAFLGAVYPTSPPPNAISLPEIQRVLQIFMTRVSQISATSRLALARLAARVRHDNPRASTPFAATRILAHVARNTDAVYTKQAFRLDLYNCGAVDVQQRVQVFNEYLEVLCGSLDDAPAVLALFARIVKLVGGDLFVRAIVASPSVANLDIDSGGSAGVRRAASGSGRVSPADSFEDRWERFPTAAAVGERLRNGVNVALLSKN</sequence>
<evidence type="ECO:0000313" key="4">
    <source>
        <dbReference type="Proteomes" id="UP001211907"/>
    </source>
</evidence>
<protein>
    <submittedName>
        <fullName evidence="3">Uncharacterized protein</fullName>
    </submittedName>
</protein>
<dbReference type="AlphaFoldDB" id="A0AAD5XDH7"/>
<keyword evidence="2" id="KW-0812">Transmembrane</keyword>
<feature type="region of interest" description="Disordered" evidence="1">
    <location>
        <begin position="745"/>
        <end position="768"/>
    </location>
</feature>
<keyword evidence="2" id="KW-0472">Membrane</keyword>
<feature type="compositionally biased region" description="Low complexity" evidence="1">
    <location>
        <begin position="548"/>
        <end position="563"/>
    </location>
</feature>
<evidence type="ECO:0000313" key="3">
    <source>
        <dbReference type="EMBL" id="KAJ3110694.1"/>
    </source>
</evidence>
<organism evidence="3 4">
    <name type="scientific">Physocladia obscura</name>
    <dbReference type="NCBI Taxonomy" id="109957"/>
    <lineage>
        <taxon>Eukaryota</taxon>
        <taxon>Fungi</taxon>
        <taxon>Fungi incertae sedis</taxon>
        <taxon>Chytridiomycota</taxon>
        <taxon>Chytridiomycota incertae sedis</taxon>
        <taxon>Chytridiomycetes</taxon>
        <taxon>Chytridiales</taxon>
        <taxon>Chytriomycetaceae</taxon>
        <taxon>Physocladia</taxon>
    </lineage>
</organism>
<gene>
    <name evidence="3" type="ORF">HK100_002954</name>
</gene>
<feature type="non-terminal residue" evidence="3">
    <location>
        <position position="1118"/>
    </location>
</feature>
<dbReference type="Proteomes" id="UP001211907">
    <property type="component" value="Unassembled WGS sequence"/>
</dbReference>
<keyword evidence="4" id="KW-1185">Reference proteome</keyword>
<comment type="caution">
    <text evidence="3">The sequence shown here is derived from an EMBL/GenBank/DDBJ whole genome shotgun (WGS) entry which is preliminary data.</text>
</comment>
<feature type="transmembrane region" description="Helical" evidence="2">
    <location>
        <begin position="240"/>
        <end position="260"/>
    </location>
</feature>
<keyword evidence="2" id="KW-1133">Transmembrane helix</keyword>
<proteinExistence type="predicted"/>
<reference evidence="3" key="1">
    <citation type="submission" date="2020-05" db="EMBL/GenBank/DDBJ databases">
        <title>Phylogenomic resolution of chytrid fungi.</title>
        <authorList>
            <person name="Stajich J.E."/>
            <person name="Amses K."/>
            <person name="Simmons R."/>
            <person name="Seto K."/>
            <person name="Myers J."/>
            <person name="Bonds A."/>
            <person name="Quandt C.A."/>
            <person name="Barry K."/>
            <person name="Liu P."/>
            <person name="Grigoriev I."/>
            <person name="Longcore J.E."/>
            <person name="James T.Y."/>
        </authorList>
    </citation>
    <scope>NUCLEOTIDE SEQUENCE</scope>
    <source>
        <strain evidence="3">JEL0513</strain>
    </source>
</reference>
<evidence type="ECO:0000256" key="2">
    <source>
        <dbReference type="SAM" id="Phobius"/>
    </source>
</evidence>
<accession>A0AAD5XDH7</accession>